<accession>A0A410RJD9</accession>
<protein>
    <recommendedName>
        <fullName evidence="4">DUF2381 family protein</fullName>
    </recommendedName>
</protein>
<proteinExistence type="predicted"/>
<evidence type="ECO:0000313" key="3">
    <source>
        <dbReference type="Proteomes" id="UP000288758"/>
    </source>
</evidence>
<dbReference type="Proteomes" id="UP000288758">
    <property type="component" value="Chromosome"/>
</dbReference>
<feature type="signal peptide" evidence="1">
    <location>
        <begin position="1"/>
        <end position="21"/>
    </location>
</feature>
<gene>
    <name evidence="2" type="ORF">EJ065_0368</name>
</gene>
<dbReference type="AlphaFoldDB" id="A0A410RJD9"/>
<keyword evidence="1" id="KW-0732">Signal</keyword>
<evidence type="ECO:0008006" key="4">
    <source>
        <dbReference type="Google" id="ProtNLM"/>
    </source>
</evidence>
<dbReference type="NCBIfam" id="TIGR02268">
    <property type="entry name" value="Myxococcus xanthus paralogous family TIGR02268"/>
    <property type="match status" value="1"/>
</dbReference>
<organism evidence="2 3">
    <name type="scientific">Corallococcus coralloides</name>
    <name type="common">Myxococcus coralloides</name>
    <dbReference type="NCBI Taxonomy" id="184914"/>
    <lineage>
        <taxon>Bacteria</taxon>
        <taxon>Pseudomonadati</taxon>
        <taxon>Myxococcota</taxon>
        <taxon>Myxococcia</taxon>
        <taxon>Myxococcales</taxon>
        <taxon>Cystobacterineae</taxon>
        <taxon>Myxococcaceae</taxon>
        <taxon>Corallococcus</taxon>
    </lineage>
</organism>
<dbReference type="Pfam" id="PF09544">
    <property type="entry name" value="DUF2381"/>
    <property type="match status" value="1"/>
</dbReference>
<feature type="chain" id="PRO_5019266629" description="DUF2381 family protein" evidence="1">
    <location>
        <begin position="22"/>
        <end position="303"/>
    </location>
</feature>
<evidence type="ECO:0000256" key="1">
    <source>
        <dbReference type="SAM" id="SignalP"/>
    </source>
</evidence>
<dbReference type="EMBL" id="CP034669">
    <property type="protein sequence ID" value="QAT81976.1"/>
    <property type="molecule type" value="Genomic_DNA"/>
</dbReference>
<dbReference type="InterPro" id="IPR011754">
    <property type="entry name" value="Mxa_paralog_2268"/>
</dbReference>
<reference evidence="2 3" key="1">
    <citation type="submission" date="2018-12" db="EMBL/GenBank/DDBJ databases">
        <title>Complete Genome Sequence of the Corallopyronin A producing Myxobacterium Corallococcus coralloides B035.</title>
        <authorList>
            <person name="Bouhired S.M."/>
            <person name="Rupp O."/>
            <person name="Blom J."/>
            <person name="Schaeberle T.F."/>
            <person name="Kehraus S."/>
            <person name="Schiefer A."/>
            <person name="Pfarr K."/>
            <person name="Goesmann A."/>
            <person name="Hoerauf A."/>
            <person name="Koenig G.M."/>
        </authorList>
    </citation>
    <scope>NUCLEOTIDE SEQUENCE [LARGE SCALE GENOMIC DNA]</scope>
    <source>
        <strain evidence="2 3">B035</strain>
    </source>
</reference>
<name>A0A410RJD9_CORCK</name>
<sequence length="303" mass="32214">MSSSSFAVLLGLVLASGASVAQSEADTSPPGVRRIELAPDALPSTHEIAISAQLSTTFLFDSDLKRDAVELEGRDRFSLVDVGQATLRLVPSARLNAGERLRLVVRFRDGSAPVSASFLLQAHPAKADPLIEVYRGIRTIETYQQETRESRAELMRCQSEVARLVAEQATPGGLAGLVSSGALNEQGVVGQLVTKDVTPATGNALETAFVKSYRSAKGVAVEVRLKLKGGALPWVAKGATLRGKAGAELKVLRLWQQLPVSTGEFGIVVVEADASTAPQGVFSLKLWEEDGPRTITLGNVRFP</sequence>
<dbReference type="RefSeq" id="WP_128794386.1">
    <property type="nucleotide sequence ID" value="NZ_CP034669.1"/>
</dbReference>
<evidence type="ECO:0000313" key="2">
    <source>
        <dbReference type="EMBL" id="QAT81976.1"/>
    </source>
</evidence>